<sequence>SANGTNTADDRKAIQDEVKQLKEEIDRIGNTTEFNTQKLLNGNLKSSGAAVGQNTTTGAVVAKLSEGSISGAL</sequence>
<dbReference type="PANTHER" id="PTHR42792">
    <property type="entry name" value="FLAGELLIN"/>
    <property type="match status" value="1"/>
</dbReference>
<protein>
    <recommendedName>
        <fullName evidence="1">Flagellin</fullName>
    </recommendedName>
</protein>
<dbReference type="EMBL" id="NPBS01000806">
    <property type="protein sequence ID" value="PAF11752.1"/>
    <property type="molecule type" value="Genomic_DNA"/>
</dbReference>
<dbReference type="Pfam" id="PF00669">
    <property type="entry name" value="Flagellin_N"/>
    <property type="match status" value="1"/>
</dbReference>
<organism evidence="3 4">
    <name type="scientific">Shouchella clausii</name>
    <name type="common">Alkalihalobacillus clausii</name>
    <dbReference type="NCBI Taxonomy" id="79880"/>
    <lineage>
        <taxon>Bacteria</taxon>
        <taxon>Bacillati</taxon>
        <taxon>Bacillota</taxon>
        <taxon>Bacilli</taxon>
        <taxon>Bacillales</taxon>
        <taxon>Bacillaceae</taxon>
        <taxon>Shouchella</taxon>
    </lineage>
</organism>
<evidence type="ECO:0000256" key="1">
    <source>
        <dbReference type="ARBA" id="ARBA00020110"/>
    </source>
</evidence>
<feature type="domain" description="Flagellin N-terminal" evidence="2">
    <location>
        <begin position="1"/>
        <end position="43"/>
    </location>
</feature>
<dbReference type="AlphaFoldDB" id="A0A268QV40"/>
<dbReference type="Gene3D" id="1.20.1330.10">
    <property type="entry name" value="f41 fragment of flagellin, N-terminal domain"/>
    <property type="match status" value="1"/>
</dbReference>
<dbReference type="PANTHER" id="PTHR42792:SF2">
    <property type="entry name" value="FLAGELLIN"/>
    <property type="match status" value="1"/>
</dbReference>
<dbReference type="Proteomes" id="UP000216133">
    <property type="component" value="Unassembled WGS sequence"/>
</dbReference>
<name>A0A268QV40_SHOCL</name>
<proteinExistence type="predicted"/>
<evidence type="ECO:0000313" key="3">
    <source>
        <dbReference type="EMBL" id="PAF11752.1"/>
    </source>
</evidence>
<comment type="caution">
    <text evidence="3">The sequence shown here is derived from an EMBL/GenBank/DDBJ whole genome shotgun (WGS) entry which is preliminary data.</text>
</comment>
<dbReference type="SUPFAM" id="SSF64518">
    <property type="entry name" value="Phase 1 flagellin"/>
    <property type="match status" value="1"/>
</dbReference>
<gene>
    <name evidence="3" type="ORF">CHH61_25600</name>
</gene>
<evidence type="ECO:0000313" key="4">
    <source>
        <dbReference type="Proteomes" id="UP000216133"/>
    </source>
</evidence>
<feature type="non-terminal residue" evidence="3">
    <location>
        <position position="1"/>
    </location>
</feature>
<dbReference type="InterPro" id="IPR001492">
    <property type="entry name" value="Flagellin"/>
</dbReference>
<feature type="non-terminal residue" evidence="3">
    <location>
        <position position="73"/>
    </location>
</feature>
<reference evidence="3 4" key="1">
    <citation type="submission" date="2017-07" db="EMBL/GenBank/DDBJ databases">
        <title>Isolation and whole genome analysis of endospore-forming bacteria from heroin.</title>
        <authorList>
            <person name="Kalinowski J."/>
            <person name="Ahrens B."/>
            <person name="Al-Dilaimi A."/>
            <person name="Winkler A."/>
            <person name="Wibberg D."/>
            <person name="Schleenbecker U."/>
            <person name="Ruckert C."/>
            <person name="Wolfel R."/>
            <person name="Grass G."/>
        </authorList>
    </citation>
    <scope>NUCLEOTIDE SEQUENCE [LARGE SCALE GENOMIC DNA]</scope>
    <source>
        <strain evidence="3 4">7523-2</strain>
    </source>
</reference>
<accession>A0A268QV40</accession>
<dbReference type="GO" id="GO:0005198">
    <property type="term" value="F:structural molecule activity"/>
    <property type="evidence" value="ECO:0007669"/>
    <property type="project" value="InterPro"/>
</dbReference>
<dbReference type="InterPro" id="IPR001029">
    <property type="entry name" value="Flagellin_N"/>
</dbReference>
<dbReference type="GO" id="GO:0009288">
    <property type="term" value="C:bacterial-type flagellum"/>
    <property type="evidence" value="ECO:0007669"/>
    <property type="project" value="InterPro"/>
</dbReference>
<evidence type="ECO:0000259" key="2">
    <source>
        <dbReference type="Pfam" id="PF00669"/>
    </source>
</evidence>